<dbReference type="Pfam" id="PF02826">
    <property type="entry name" value="2-Hacid_dh_C"/>
    <property type="match status" value="1"/>
</dbReference>
<evidence type="ECO:0000313" key="7">
    <source>
        <dbReference type="EMBL" id="KGF96935.1"/>
    </source>
</evidence>
<keyword evidence="3" id="KW-0520">NAD</keyword>
<dbReference type="PROSITE" id="PS00065">
    <property type="entry name" value="D_2_HYDROXYACID_DH_1"/>
    <property type="match status" value="1"/>
</dbReference>
<comment type="similarity">
    <text evidence="1 4">Belongs to the D-isomer specific 2-hydroxyacid dehydrogenase family.</text>
</comment>
<dbReference type="RefSeq" id="WP_032527185.1">
    <property type="nucleotide sequence ID" value="NZ_CP138951.1"/>
</dbReference>
<proteinExistence type="inferred from homology"/>
<feature type="domain" description="D-isomer specific 2-hydroxyacid dehydrogenase catalytic" evidence="5">
    <location>
        <begin position="6"/>
        <end position="320"/>
    </location>
</feature>
<dbReference type="AlphaFoldDB" id="A0A0A2A5R3"/>
<accession>A0A0A2A5R3</accession>
<evidence type="ECO:0000256" key="1">
    <source>
        <dbReference type="ARBA" id="ARBA00005854"/>
    </source>
</evidence>
<evidence type="ECO:0000259" key="5">
    <source>
        <dbReference type="Pfam" id="PF00389"/>
    </source>
</evidence>
<dbReference type="PANTHER" id="PTHR42938:SF9">
    <property type="entry name" value="FORMATE DEHYDROGENASE 1"/>
    <property type="match status" value="1"/>
</dbReference>
<evidence type="ECO:0000256" key="4">
    <source>
        <dbReference type="RuleBase" id="RU003719"/>
    </source>
</evidence>
<dbReference type="Pfam" id="PF00389">
    <property type="entry name" value="2-Hacid_dh"/>
    <property type="match status" value="1"/>
</dbReference>
<evidence type="ECO:0000256" key="2">
    <source>
        <dbReference type="ARBA" id="ARBA00023002"/>
    </source>
</evidence>
<gene>
    <name evidence="7" type="ORF">EU96_1574</name>
</gene>
<dbReference type="PROSITE" id="PS00671">
    <property type="entry name" value="D_2_HYDROXYACID_DH_3"/>
    <property type="match status" value="1"/>
</dbReference>
<evidence type="ECO:0000256" key="3">
    <source>
        <dbReference type="ARBA" id="ARBA00023027"/>
    </source>
</evidence>
<dbReference type="EMBL" id="JNAM01000011">
    <property type="protein sequence ID" value="KGF96935.1"/>
    <property type="molecule type" value="Genomic_DNA"/>
</dbReference>
<dbReference type="STRING" id="74545.EU96_1574"/>
<dbReference type="PANTHER" id="PTHR42938">
    <property type="entry name" value="FORMATE DEHYDROGENASE 1"/>
    <property type="match status" value="1"/>
</dbReference>
<feature type="domain" description="D-isomer specific 2-hydroxyacid dehydrogenase NAD-binding" evidence="6">
    <location>
        <begin position="108"/>
        <end position="294"/>
    </location>
</feature>
<comment type="caution">
    <text evidence="7">The sequence shown here is derived from an EMBL/GenBank/DDBJ whole genome shotgun (WGS) entry which is preliminary data.</text>
</comment>
<name>A0A0A2A5R3_PROMR</name>
<dbReference type="InterPro" id="IPR036291">
    <property type="entry name" value="NAD(P)-bd_dom_sf"/>
</dbReference>
<dbReference type="GO" id="GO:0004617">
    <property type="term" value="F:phosphoglycerate dehydrogenase activity"/>
    <property type="evidence" value="ECO:0007669"/>
    <property type="project" value="UniProtKB-EC"/>
</dbReference>
<dbReference type="InterPro" id="IPR029752">
    <property type="entry name" value="D-isomer_DH_CS1"/>
</dbReference>
<dbReference type="InterPro" id="IPR006139">
    <property type="entry name" value="D-isomer_2_OHA_DH_cat_dom"/>
</dbReference>
<reference evidence="8" key="1">
    <citation type="journal article" date="2014" name="Sci. Data">
        <title>Genomes of diverse isolates of the marine cyanobacterium Prochlorococcus.</title>
        <authorList>
            <person name="Biller S."/>
            <person name="Berube P."/>
            <person name="Thompson J."/>
            <person name="Kelly L."/>
            <person name="Roggensack S."/>
            <person name="Awad L."/>
            <person name="Roache-Johnson K."/>
            <person name="Ding H."/>
            <person name="Giovannoni S.J."/>
            <person name="Moore L.R."/>
            <person name="Chisholm S.W."/>
        </authorList>
    </citation>
    <scope>NUCLEOTIDE SEQUENCE [LARGE SCALE GENOMIC DNA]</scope>
    <source>
        <strain evidence="8">MIT 9302</strain>
    </source>
</reference>
<evidence type="ECO:0000259" key="6">
    <source>
        <dbReference type="Pfam" id="PF02826"/>
    </source>
</evidence>
<evidence type="ECO:0000313" key="8">
    <source>
        <dbReference type="Proteomes" id="UP000030445"/>
    </source>
</evidence>
<dbReference type="GO" id="GO:0051287">
    <property type="term" value="F:NAD binding"/>
    <property type="evidence" value="ECO:0007669"/>
    <property type="project" value="InterPro"/>
</dbReference>
<dbReference type="SUPFAM" id="SSF52283">
    <property type="entry name" value="Formate/glycerate dehydrogenase catalytic domain-like"/>
    <property type="match status" value="1"/>
</dbReference>
<dbReference type="InterPro" id="IPR029753">
    <property type="entry name" value="D-isomer_DH_CS"/>
</dbReference>
<dbReference type="InterPro" id="IPR006140">
    <property type="entry name" value="D-isomer_DH_NAD-bd"/>
</dbReference>
<dbReference type="SUPFAM" id="SSF51735">
    <property type="entry name" value="NAD(P)-binding Rossmann-fold domains"/>
    <property type="match status" value="1"/>
</dbReference>
<dbReference type="EC" id="1.1.1.95" evidence="7"/>
<keyword evidence="2 4" id="KW-0560">Oxidoreductase</keyword>
<dbReference type="Proteomes" id="UP000030445">
    <property type="component" value="Unassembled WGS sequence"/>
</dbReference>
<sequence length="326" mass="36707">MNNLNILVLESIHPSGIKLLEKVGKVNVKFNLSKEEIYNFLKTTHIVICKSVINVDKEFILNAPKLLLVGRAGTGIDNFDVDFLKFKKIPLLTVPTGNSISAAEFTIMCILNSIKNTTKAINRVQKRDFRRDLLQGRELSQMTVGVVGLGNVGKLVVERLHPFGCKILAFDNKKNGNQNNFNKFKNTFHVESLEKLFRDSDIVTLHVTANNQSIGMVNKDLLSKAKKGLILINTARGRLLNNEDILEAIEKGIIKEAFIDTLYPEPSYSELPESCAYKHPFLNHSKITIFPHMAASTEDAQKRISLDLAQQIKLFLEKKNYLETSI</sequence>
<dbReference type="eggNOG" id="COG0111">
    <property type="taxonomic scope" value="Bacteria"/>
</dbReference>
<dbReference type="Gene3D" id="3.40.50.720">
    <property type="entry name" value="NAD(P)-binding Rossmann-like Domain"/>
    <property type="match status" value="2"/>
</dbReference>
<organism evidence="7 8">
    <name type="scientific">Prochlorococcus marinus str. MIT 9302</name>
    <dbReference type="NCBI Taxonomy" id="74545"/>
    <lineage>
        <taxon>Bacteria</taxon>
        <taxon>Bacillati</taxon>
        <taxon>Cyanobacteriota</taxon>
        <taxon>Cyanophyceae</taxon>
        <taxon>Synechococcales</taxon>
        <taxon>Prochlorococcaceae</taxon>
        <taxon>Prochlorococcus</taxon>
    </lineage>
</organism>
<protein>
    <submittedName>
        <fullName evidence="7">D-3-phosphoglycerate dehydrogenase</fullName>
        <ecNumber evidence="7">1.1.1.95</ecNumber>
    </submittedName>
</protein>